<keyword evidence="5" id="KW-0560">Oxidoreductase</keyword>
<organism evidence="12 13">
    <name type="scientific">Penicillium canariense</name>
    <dbReference type="NCBI Taxonomy" id="189055"/>
    <lineage>
        <taxon>Eukaryota</taxon>
        <taxon>Fungi</taxon>
        <taxon>Dikarya</taxon>
        <taxon>Ascomycota</taxon>
        <taxon>Pezizomycotina</taxon>
        <taxon>Eurotiomycetes</taxon>
        <taxon>Eurotiomycetidae</taxon>
        <taxon>Eurotiales</taxon>
        <taxon>Aspergillaceae</taxon>
        <taxon>Penicillium</taxon>
    </lineage>
</organism>
<evidence type="ECO:0000256" key="4">
    <source>
        <dbReference type="ARBA" id="ARBA00022989"/>
    </source>
</evidence>
<keyword evidence="9" id="KW-0732">Signal</keyword>
<dbReference type="InterPro" id="IPR039261">
    <property type="entry name" value="FNR_nucleotide-bd"/>
</dbReference>
<dbReference type="GO" id="GO:0000293">
    <property type="term" value="F:ferric-chelate reductase activity"/>
    <property type="evidence" value="ECO:0007669"/>
    <property type="project" value="UniProtKB-ARBA"/>
</dbReference>
<comment type="subcellular location">
    <subcellularLocation>
        <location evidence="1">Membrane</location>
        <topology evidence="1">Multi-pass membrane protein</topology>
    </subcellularLocation>
</comment>
<dbReference type="GeneID" id="81429300"/>
<dbReference type="InterPro" id="IPR013130">
    <property type="entry name" value="Fe3_Rdtase_TM_dom"/>
</dbReference>
<evidence type="ECO:0000256" key="3">
    <source>
        <dbReference type="ARBA" id="ARBA00022692"/>
    </source>
</evidence>
<dbReference type="Pfam" id="PF01794">
    <property type="entry name" value="Ferric_reduct"/>
    <property type="match status" value="1"/>
</dbReference>
<dbReference type="SUPFAM" id="SSF52343">
    <property type="entry name" value="Ferredoxin reductase-like, C-terminal NADP-linked domain"/>
    <property type="match status" value="1"/>
</dbReference>
<feature type="transmembrane region" description="Helical" evidence="8">
    <location>
        <begin position="350"/>
        <end position="372"/>
    </location>
</feature>
<accession>A0A9W9HVF4</accession>
<sequence>MRGKTALLVFLLTSVQSVLSGSIECINGIQTAVATFKFTGEKGGAFTCVGNHHVYSLWAAAKVYCTEDEIEAGSMYLAHICLPRKTPLVPYSTVDPHLTPDYIQSLPVVTFKDVEKKRNWNTSVLLSQELYEIAVRSTTAMDKQYSVQVLYGWALYGFWGAILFLGMLYQCVTAYSISRLTARAVDLEGERTPAWCGPSRLGVAWHWVRQKITIPATFNSYHQRPWFYCTIPTRLESIVVLSYMALNVILLSVTYDTFYPHIRYPQLAQQWQYFANRAANLTLANLPWLWLFGGRNNIFLSLTGWKYSTFSIFHRNIARVVLLLGIIHSTTYTVWKVHDHAYLAVWADNYFQMGAVALSSIGLIVFCSASYFRHHHYEFFLILHNLLALLVIIALFRAGMDIIQLEVIPRRTFRQARPGSYYHIYQPSRWRAWENHPFTTATWVPVGDSPPPKKLQFEKGESQPSTAAELQTFAQSVPSEKRHSNHIEYQIGQTDGSDSQSLDDDNSVKQSNARKLVFWIRPCSGWTKELRDQCLENGGVLPNMKVLIEGPYGKSIPLHAFDNVLYIVGGTGISVAASYLTDHAYRVAKSPHTLLRRRIDLIWASRTVEHIRHVVLDMLAPVLKVQSDIRTSFYATSLAQDADLLPSQLCGLEICQGRPNVNDEIMRYVRSISAEGCRYERTAIVVCGPASMADEARTAMVMVLKTWKMPIEYFEEAYGW</sequence>
<keyword evidence="2" id="KW-0813">Transport</keyword>
<dbReference type="GO" id="GO:0006879">
    <property type="term" value="P:intracellular iron ion homeostasis"/>
    <property type="evidence" value="ECO:0007669"/>
    <property type="project" value="TreeGrafter"/>
</dbReference>
<evidence type="ECO:0000256" key="8">
    <source>
        <dbReference type="SAM" id="Phobius"/>
    </source>
</evidence>
<keyword evidence="3 8" id="KW-0812">Transmembrane</keyword>
<dbReference type="Proteomes" id="UP001149163">
    <property type="component" value="Unassembled WGS sequence"/>
</dbReference>
<dbReference type="OrthoDB" id="167398at2759"/>
<reference evidence="12" key="2">
    <citation type="journal article" date="2023" name="IMA Fungus">
        <title>Comparative genomic study of the Penicillium genus elucidates a diverse pangenome and 15 lateral gene transfer events.</title>
        <authorList>
            <person name="Petersen C."/>
            <person name="Sorensen T."/>
            <person name="Nielsen M.R."/>
            <person name="Sondergaard T.E."/>
            <person name="Sorensen J.L."/>
            <person name="Fitzpatrick D.A."/>
            <person name="Frisvad J.C."/>
            <person name="Nielsen K.L."/>
        </authorList>
    </citation>
    <scope>NUCLEOTIDE SEQUENCE</scope>
    <source>
        <strain evidence="12">IBT 26290</strain>
    </source>
</reference>
<feature type="domain" description="Ferric reductase NAD binding" evidence="11">
    <location>
        <begin position="561"/>
        <end position="699"/>
    </location>
</feature>
<dbReference type="GO" id="GO:0015677">
    <property type="term" value="P:copper ion import"/>
    <property type="evidence" value="ECO:0007669"/>
    <property type="project" value="TreeGrafter"/>
</dbReference>
<dbReference type="AlphaFoldDB" id="A0A9W9HVF4"/>
<dbReference type="GO" id="GO:0005886">
    <property type="term" value="C:plasma membrane"/>
    <property type="evidence" value="ECO:0007669"/>
    <property type="project" value="TreeGrafter"/>
</dbReference>
<protein>
    <recommendedName>
        <fullName evidence="14">FAD-binding FR-type domain-containing protein</fullName>
    </recommendedName>
</protein>
<keyword evidence="7 8" id="KW-0472">Membrane</keyword>
<feature type="transmembrane region" description="Helical" evidence="8">
    <location>
        <begin position="238"/>
        <end position="255"/>
    </location>
</feature>
<dbReference type="PANTHER" id="PTHR32361">
    <property type="entry name" value="FERRIC/CUPRIC REDUCTASE TRANSMEMBRANE COMPONENT"/>
    <property type="match status" value="1"/>
</dbReference>
<dbReference type="Gene3D" id="3.40.50.80">
    <property type="entry name" value="Nucleotide-binding domain of ferredoxin-NADP reductase (FNR) module"/>
    <property type="match status" value="1"/>
</dbReference>
<feature type="domain" description="Ferric oxidoreductase" evidence="10">
    <location>
        <begin position="281"/>
        <end position="394"/>
    </location>
</feature>
<evidence type="ECO:0000256" key="6">
    <source>
        <dbReference type="ARBA" id="ARBA00023065"/>
    </source>
</evidence>
<feature type="chain" id="PRO_5040932569" description="FAD-binding FR-type domain-containing protein" evidence="9">
    <location>
        <begin position="21"/>
        <end position="720"/>
    </location>
</feature>
<dbReference type="Pfam" id="PF08030">
    <property type="entry name" value="NAD_binding_6"/>
    <property type="match status" value="1"/>
</dbReference>
<feature type="signal peptide" evidence="9">
    <location>
        <begin position="1"/>
        <end position="20"/>
    </location>
</feature>
<keyword evidence="6" id="KW-0406">Ion transport</keyword>
<reference evidence="12" key="1">
    <citation type="submission" date="2022-11" db="EMBL/GenBank/DDBJ databases">
        <authorList>
            <person name="Petersen C."/>
        </authorList>
    </citation>
    <scope>NUCLEOTIDE SEQUENCE</scope>
    <source>
        <strain evidence="12">IBT 26290</strain>
    </source>
</reference>
<evidence type="ECO:0000259" key="11">
    <source>
        <dbReference type="Pfam" id="PF08030"/>
    </source>
</evidence>
<comment type="caution">
    <text evidence="12">The sequence shown here is derived from an EMBL/GenBank/DDBJ whole genome shotgun (WGS) entry which is preliminary data.</text>
</comment>
<evidence type="ECO:0008006" key="14">
    <source>
        <dbReference type="Google" id="ProtNLM"/>
    </source>
</evidence>
<dbReference type="InterPro" id="IPR013121">
    <property type="entry name" value="Fe_red_NAD-bd_6"/>
</dbReference>
<dbReference type="PANTHER" id="PTHR32361:SF9">
    <property type="entry name" value="FERRIC REDUCTASE TRANSMEMBRANE COMPONENT 3-RELATED"/>
    <property type="match status" value="1"/>
</dbReference>
<dbReference type="CDD" id="cd06186">
    <property type="entry name" value="NOX_Duox_like_FAD_NADP"/>
    <property type="match status" value="1"/>
</dbReference>
<dbReference type="InterPro" id="IPR051410">
    <property type="entry name" value="Ferric/Cupric_Reductase"/>
</dbReference>
<proteinExistence type="predicted"/>
<feature type="transmembrane region" description="Helical" evidence="8">
    <location>
        <begin position="379"/>
        <end position="400"/>
    </location>
</feature>
<dbReference type="GO" id="GO:0006826">
    <property type="term" value="P:iron ion transport"/>
    <property type="evidence" value="ECO:0007669"/>
    <property type="project" value="TreeGrafter"/>
</dbReference>
<keyword evidence="4 8" id="KW-1133">Transmembrane helix</keyword>
<name>A0A9W9HVF4_9EURO</name>
<dbReference type="RefSeq" id="XP_056539889.1">
    <property type="nucleotide sequence ID" value="XM_056690124.1"/>
</dbReference>
<feature type="transmembrane region" description="Helical" evidence="8">
    <location>
        <begin position="317"/>
        <end position="335"/>
    </location>
</feature>
<evidence type="ECO:0000256" key="5">
    <source>
        <dbReference type="ARBA" id="ARBA00023002"/>
    </source>
</evidence>
<evidence type="ECO:0000313" key="13">
    <source>
        <dbReference type="Proteomes" id="UP001149163"/>
    </source>
</evidence>
<feature type="transmembrane region" description="Helical" evidence="8">
    <location>
        <begin position="150"/>
        <end position="169"/>
    </location>
</feature>
<gene>
    <name evidence="12" type="ORF">N7482_008000</name>
</gene>
<evidence type="ECO:0000256" key="1">
    <source>
        <dbReference type="ARBA" id="ARBA00004141"/>
    </source>
</evidence>
<evidence type="ECO:0000256" key="2">
    <source>
        <dbReference type="ARBA" id="ARBA00022448"/>
    </source>
</evidence>
<evidence type="ECO:0000256" key="7">
    <source>
        <dbReference type="ARBA" id="ARBA00023136"/>
    </source>
</evidence>
<dbReference type="EMBL" id="JAPQKN010000006">
    <property type="protein sequence ID" value="KAJ5156900.1"/>
    <property type="molecule type" value="Genomic_DNA"/>
</dbReference>
<keyword evidence="13" id="KW-1185">Reference proteome</keyword>
<evidence type="ECO:0000259" key="10">
    <source>
        <dbReference type="Pfam" id="PF01794"/>
    </source>
</evidence>
<evidence type="ECO:0000256" key="9">
    <source>
        <dbReference type="SAM" id="SignalP"/>
    </source>
</evidence>
<evidence type="ECO:0000313" key="12">
    <source>
        <dbReference type="EMBL" id="KAJ5156900.1"/>
    </source>
</evidence>